<keyword evidence="3" id="KW-1185">Reference proteome</keyword>
<gene>
    <name evidence="2" type="ORF">PXEA_LOCUS25459</name>
</gene>
<organism evidence="2 3">
    <name type="scientific">Protopolystoma xenopodis</name>
    <dbReference type="NCBI Taxonomy" id="117903"/>
    <lineage>
        <taxon>Eukaryota</taxon>
        <taxon>Metazoa</taxon>
        <taxon>Spiralia</taxon>
        <taxon>Lophotrochozoa</taxon>
        <taxon>Platyhelminthes</taxon>
        <taxon>Monogenea</taxon>
        <taxon>Polyopisthocotylea</taxon>
        <taxon>Polystomatidea</taxon>
        <taxon>Polystomatidae</taxon>
        <taxon>Protopolystoma</taxon>
    </lineage>
</organism>
<dbReference type="Proteomes" id="UP000784294">
    <property type="component" value="Unassembled WGS sequence"/>
</dbReference>
<evidence type="ECO:0000313" key="2">
    <source>
        <dbReference type="EMBL" id="VEL32019.1"/>
    </source>
</evidence>
<dbReference type="EMBL" id="CAAALY010129293">
    <property type="protein sequence ID" value="VEL32019.1"/>
    <property type="molecule type" value="Genomic_DNA"/>
</dbReference>
<accession>A0A3S5CM11</accession>
<dbReference type="AlphaFoldDB" id="A0A3S5CM11"/>
<name>A0A3S5CM11_9PLAT</name>
<comment type="caution">
    <text evidence="2">The sequence shown here is derived from an EMBL/GenBank/DDBJ whole genome shotgun (WGS) entry which is preliminary data.</text>
</comment>
<protein>
    <submittedName>
        <fullName evidence="2">Uncharacterized protein</fullName>
    </submittedName>
</protein>
<sequence>MIRLQTSSGRTPTLSWATTDRFDVNDGGARVASDAGGGSTSEEIAKRT</sequence>
<feature type="region of interest" description="Disordered" evidence="1">
    <location>
        <begin position="1"/>
        <end position="48"/>
    </location>
</feature>
<evidence type="ECO:0000256" key="1">
    <source>
        <dbReference type="SAM" id="MobiDB-lite"/>
    </source>
</evidence>
<reference evidence="2" key="1">
    <citation type="submission" date="2018-11" db="EMBL/GenBank/DDBJ databases">
        <authorList>
            <consortium name="Pathogen Informatics"/>
        </authorList>
    </citation>
    <scope>NUCLEOTIDE SEQUENCE</scope>
</reference>
<proteinExistence type="predicted"/>
<feature type="compositionally biased region" description="Polar residues" evidence="1">
    <location>
        <begin position="1"/>
        <end position="18"/>
    </location>
</feature>
<evidence type="ECO:0000313" key="3">
    <source>
        <dbReference type="Proteomes" id="UP000784294"/>
    </source>
</evidence>